<feature type="non-terminal residue" evidence="1">
    <location>
        <position position="1"/>
    </location>
</feature>
<evidence type="ECO:0000313" key="1">
    <source>
        <dbReference type="EMBL" id="CEK84289.1"/>
    </source>
</evidence>
<protein>
    <submittedName>
        <fullName evidence="1">Uncharacterized protein</fullName>
    </submittedName>
</protein>
<accession>A0A0B7ATD6</accession>
<proteinExistence type="predicted"/>
<sequence length="69" mass="7964">SDWGFLASMQGRHIADWNLAFRTTISCMKMEVEAVIAILQWRHGLMGQLLRNDLEDPKLQVAVQVDVFY</sequence>
<reference evidence="1" key="1">
    <citation type="submission" date="2014-12" db="EMBL/GenBank/DDBJ databases">
        <title>Insight into the proteome of Arion vulgaris.</title>
        <authorList>
            <person name="Aradska J."/>
            <person name="Bulat T."/>
            <person name="Smidak R."/>
            <person name="Sarate P."/>
            <person name="Gangsoo J."/>
            <person name="Sialana F."/>
            <person name="Bilban M."/>
            <person name="Lubec G."/>
        </authorList>
    </citation>
    <scope>NUCLEOTIDE SEQUENCE</scope>
    <source>
        <tissue evidence="1">Skin</tissue>
    </source>
</reference>
<dbReference type="AlphaFoldDB" id="A0A0B7ATD6"/>
<name>A0A0B7ATD6_9EUPU</name>
<organism evidence="1">
    <name type="scientific">Arion vulgaris</name>
    <dbReference type="NCBI Taxonomy" id="1028688"/>
    <lineage>
        <taxon>Eukaryota</taxon>
        <taxon>Metazoa</taxon>
        <taxon>Spiralia</taxon>
        <taxon>Lophotrochozoa</taxon>
        <taxon>Mollusca</taxon>
        <taxon>Gastropoda</taxon>
        <taxon>Heterobranchia</taxon>
        <taxon>Euthyneura</taxon>
        <taxon>Panpulmonata</taxon>
        <taxon>Eupulmonata</taxon>
        <taxon>Stylommatophora</taxon>
        <taxon>Helicina</taxon>
        <taxon>Arionoidea</taxon>
        <taxon>Arionidae</taxon>
        <taxon>Arion</taxon>
    </lineage>
</organism>
<gene>
    <name evidence="1" type="primary">ORF141884</name>
</gene>
<dbReference type="EMBL" id="HACG01037424">
    <property type="protein sequence ID" value="CEK84289.1"/>
    <property type="molecule type" value="Transcribed_RNA"/>
</dbReference>